<accession>A0AAE6FUS6</accession>
<protein>
    <submittedName>
        <fullName evidence="2">Uncharacterized protein</fullName>
    </submittedName>
</protein>
<gene>
    <name evidence="2" type="ORF">BHS09_01150</name>
</gene>
<proteinExistence type="predicted"/>
<evidence type="ECO:0000313" key="2">
    <source>
        <dbReference type="EMBL" id="QDE65727.1"/>
    </source>
</evidence>
<dbReference type="EMBL" id="CP017174">
    <property type="protein sequence ID" value="QDE65727.1"/>
    <property type="molecule type" value="Genomic_DNA"/>
</dbReference>
<evidence type="ECO:0000256" key="1">
    <source>
        <dbReference type="SAM" id="MobiDB-lite"/>
    </source>
</evidence>
<sequence>MPSYGDGMATHPDNLRARLEDRADLLEATRLRYRALRGMLAAFFWKERVRSQFELLLEVARTQPEVDATLAALKRRAAAEGWPASAAPMKLMREVERLREDVRRVAFKRLPVEGRPATLGEALLKLEETVLEAGPLLGRHIWARAVELLPRNLPELRAACAAAEVFEHVFKRPAPEGVLPFTVEEAEALQRALPLAETALAALWQRLEHFDTRGQVKGFLLARASRAPQRVPRSGPELLLHVAFWRGVAWARLRALLEERLAPVVPADAEVPALLAWLAAREGRSECGAEPRLGGPGLFAPEAPGTQPPTRRLRGDDSRTGGSVGLRGVGVEVAGEVRLLACEAFGEGRAGLFELAAQLAALSRERPVGTWDEETAWARLWNAAQRARGEQGEDVERLRDALRLFILLRGQGQTPARLFSPERARVPTAEIGADAGSAVKDLPALVHAARAAAWRGR</sequence>
<name>A0AAE6FUS6_MYXXA</name>
<dbReference type="Proteomes" id="UP000320179">
    <property type="component" value="Chromosome"/>
</dbReference>
<organism evidence="2 3">
    <name type="scientific">Myxococcus xanthus</name>
    <dbReference type="NCBI Taxonomy" id="34"/>
    <lineage>
        <taxon>Bacteria</taxon>
        <taxon>Pseudomonadati</taxon>
        <taxon>Myxococcota</taxon>
        <taxon>Myxococcia</taxon>
        <taxon>Myxococcales</taxon>
        <taxon>Cystobacterineae</taxon>
        <taxon>Myxococcaceae</taxon>
        <taxon>Myxococcus</taxon>
    </lineage>
</organism>
<evidence type="ECO:0000313" key="3">
    <source>
        <dbReference type="Proteomes" id="UP000320179"/>
    </source>
</evidence>
<reference evidence="2 3" key="1">
    <citation type="journal article" date="2019" name="Science">
        <title>Social genes are selection hotspots in kin groups of a soil microbe.</title>
        <authorList>
            <person name="Wielgoss S."/>
            <person name="Wolfensberger R."/>
            <person name="Sun L."/>
            <person name="Fiegna F."/>
            <person name="Velicer G.J."/>
        </authorList>
    </citation>
    <scope>NUCLEOTIDE SEQUENCE [LARGE SCALE GENOMIC DNA]</scope>
    <source>
        <strain evidence="2 3">MC3.5.9c15</strain>
    </source>
</reference>
<feature type="region of interest" description="Disordered" evidence="1">
    <location>
        <begin position="292"/>
        <end position="320"/>
    </location>
</feature>
<dbReference type="AlphaFoldDB" id="A0AAE6FUS6"/>